<protein>
    <recommendedName>
        <fullName evidence="2">Calcineurin-like phosphoesterase domain-containing protein</fullName>
    </recommendedName>
</protein>
<dbReference type="SUPFAM" id="SSF56300">
    <property type="entry name" value="Metallo-dependent phosphatases"/>
    <property type="match status" value="1"/>
</dbReference>
<dbReference type="AlphaFoldDB" id="A0A6L7F318"/>
<comment type="caution">
    <text evidence="3">The sequence shown here is derived from an EMBL/GenBank/DDBJ whole genome shotgun (WGS) entry which is preliminary data.</text>
</comment>
<feature type="domain" description="Calcineurin-like phosphoesterase" evidence="2">
    <location>
        <begin position="47"/>
        <end position="234"/>
    </location>
</feature>
<dbReference type="PANTHER" id="PTHR42850">
    <property type="entry name" value="METALLOPHOSPHOESTERASE"/>
    <property type="match status" value="1"/>
</dbReference>
<dbReference type="EMBL" id="WUEK01000008">
    <property type="protein sequence ID" value="MXG90734.1"/>
    <property type="molecule type" value="Genomic_DNA"/>
</dbReference>
<gene>
    <name evidence="3" type="ORF">GRQ65_14390</name>
</gene>
<dbReference type="GO" id="GO:0005737">
    <property type="term" value="C:cytoplasm"/>
    <property type="evidence" value="ECO:0007669"/>
    <property type="project" value="TreeGrafter"/>
</dbReference>
<dbReference type="Pfam" id="PF00149">
    <property type="entry name" value="Metallophos"/>
    <property type="match status" value="1"/>
</dbReference>
<proteinExistence type="predicted"/>
<name>A0A6L7F318_9ACTN</name>
<evidence type="ECO:0000256" key="1">
    <source>
        <dbReference type="SAM" id="MobiDB-lite"/>
    </source>
</evidence>
<sequence length="282" mass="31029">MRRGGCRRVRRRQRGLLRRRPRPDGRRAARRRRGGCRPVTSGPPYDLVGDVHGCAGELDALLTRLGWRWEGEGAAHPEGRVAVFVGDLVDRGPDTPGVLRRVMAMVEAGTALCVQGNHEAKLLRALDGAKVQTRHGLQVSLDQLALESEGFRSRVRAFVAGLPWRLLLDDGRLVVTHAGLREDLHHSDSQRARAFALYGDTTGETDEHGLPVRLPWQDDYRGAATVVHGHTPVARTRWVNGTLCLDTGAVFGGRLTALRYPEGEVVSVPAQRQWAVPGRPLA</sequence>
<dbReference type="InterPro" id="IPR050126">
    <property type="entry name" value="Ap4A_hydrolase"/>
</dbReference>
<evidence type="ECO:0000313" key="3">
    <source>
        <dbReference type="EMBL" id="MXG90734.1"/>
    </source>
</evidence>
<dbReference type="CDD" id="cd07423">
    <property type="entry name" value="MPP_Prp_like"/>
    <property type="match status" value="1"/>
</dbReference>
<accession>A0A6L7F318</accession>
<feature type="compositionally biased region" description="Basic residues" evidence="1">
    <location>
        <begin position="1"/>
        <end position="21"/>
    </location>
</feature>
<dbReference type="GO" id="GO:0016791">
    <property type="term" value="F:phosphatase activity"/>
    <property type="evidence" value="ECO:0007669"/>
    <property type="project" value="TreeGrafter"/>
</dbReference>
<feature type="region of interest" description="Disordered" evidence="1">
    <location>
        <begin position="1"/>
        <end position="42"/>
    </location>
</feature>
<dbReference type="InterPro" id="IPR041780">
    <property type="entry name" value="MPP_PrpE-like"/>
</dbReference>
<evidence type="ECO:0000313" key="4">
    <source>
        <dbReference type="Proteomes" id="UP000473325"/>
    </source>
</evidence>
<organism evidence="3 4">
    <name type="scientific">Nocardioides flavescens</name>
    <dbReference type="NCBI Taxonomy" id="2691959"/>
    <lineage>
        <taxon>Bacteria</taxon>
        <taxon>Bacillati</taxon>
        <taxon>Actinomycetota</taxon>
        <taxon>Actinomycetes</taxon>
        <taxon>Propionibacteriales</taxon>
        <taxon>Nocardioidaceae</taxon>
        <taxon>Nocardioides</taxon>
    </lineage>
</organism>
<dbReference type="InterPro" id="IPR004843">
    <property type="entry name" value="Calcineurin-like_PHP"/>
</dbReference>
<dbReference type="Gene3D" id="3.60.21.10">
    <property type="match status" value="1"/>
</dbReference>
<dbReference type="PANTHER" id="PTHR42850:SF7">
    <property type="entry name" value="BIS(5'-NUCLEOSYL)-TETRAPHOSPHATASE PRPE [ASYMMETRICAL]"/>
    <property type="match status" value="1"/>
</dbReference>
<evidence type="ECO:0000259" key="2">
    <source>
        <dbReference type="Pfam" id="PF00149"/>
    </source>
</evidence>
<keyword evidence="4" id="KW-1185">Reference proteome</keyword>
<dbReference type="InterPro" id="IPR029052">
    <property type="entry name" value="Metallo-depent_PP-like"/>
</dbReference>
<dbReference type="Proteomes" id="UP000473325">
    <property type="component" value="Unassembled WGS sequence"/>
</dbReference>
<reference evidence="3 4" key="1">
    <citation type="submission" date="2019-12" db="EMBL/GenBank/DDBJ databases">
        <authorList>
            <person name="Kun Z."/>
        </authorList>
    </citation>
    <scope>NUCLEOTIDE SEQUENCE [LARGE SCALE GENOMIC DNA]</scope>
    <source>
        <strain evidence="3 4">YIM 123512</strain>
    </source>
</reference>